<keyword evidence="4" id="KW-0874">Quinone</keyword>
<evidence type="ECO:0000256" key="7">
    <source>
        <dbReference type="ARBA" id="ARBA00023136"/>
    </source>
</evidence>
<dbReference type="InterPro" id="IPR012932">
    <property type="entry name" value="VKOR"/>
</dbReference>
<dbReference type="SMART" id="SM00756">
    <property type="entry name" value="VKc"/>
    <property type="match status" value="1"/>
</dbReference>
<feature type="domain" description="Vitamin K epoxide reductase" evidence="11">
    <location>
        <begin position="25"/>
        <end position="158"/>
    </location>
</feature>
<evidence type="ECO:0000313" key="13">
    <source>
        <dbReference type="Proteomes" id="UP000034881"/>
    </source>
</evidence>
<evidence type="ECO:0000259" key="11">
    <source>
        <dbReference type="SMART" id="SM00756"/>
    </source>
</evidence>
<evidence type="ECO:0000256" key="6">
    <source>
        <dbReference type="ARBA" id="ARBA00023002"/>
    </source>
</evidence>
<feature type="transmembrane region" description="Helical" evidence="10">
    <location>
        <begin position="31"/>
        <end position="48"/>
    </location>
</feature>
<evidence type="ECO:0000256" key="5">
    <source>
        <dbReference type="ARBA" id="ARBA00022989"/>
    </source>
</evidence>
<gene>
    <name evidence="12" type="ORF">UT77_C0010G0022</name>
</gene>
<dbReference type="GO" id="GO:0016491">
    <property type="term" value="F:oxidoreductase activity"/>
    <property type="evidence" value="ECO:0007669"/>
    <property type="project" value="UniProtKB-KW"/>
</dbReference>
<keyword evidence="6" id="KW-0560">Oxidoreductase</keyword>
<name>A0A0G0QVW7_9BACT</name>
<dbReference type="GO" id="GO:0016020">
    <property type="term" value="C:membrane"/>
    <property type="evidence" value="ECO:0007669"/>
    <property type="project" value="UniProtKB-SubCell"/>
</dbReference>
<dbReference type="Pfam" id="PF07884">
    <property type="entry name" value="VKOR"/>
    <property type="match status" value="1"/>
</dbReference>
<evidence type="ECO:0000313" key="12">
    <source>
        <dbReference type="EMBL" id="KKR41496.1"/>
    </source>
</evidence>
<keyword evidence="3 10" id="KW-0812">Transmembrane</keyword>
<comment type="similarity">
    <text evidence="2">Belongs to the VKOR family.</text>
</comment>
<evidence type="ECO:0000256" key="9">
    <source>
        <dbReference type="ARBA" id="ARBA00023284"/>
    </source>
</evidence>
<dbReference type="Proteomes" id="UP000034881">
    <property type="component" value="Unassembled WGS sequence"/>
</dbReference>
<dbReference type="GO" id="GO:0048038">
    <property type="term" value="F:quinone binding"/>
    <property type="evidence" value="ECO:0007669"/>
    <property type="project" value="UniProtKB-KW"/>
</dbReference>
<proteinExistence type="inferred from homology"/>
<accession>A0A0G0QVW7</accession>
<dbReference type="PANTHER" id="PTHR34573:SF1">
    <property type="entry name" value="VITAMIN K EPOXIDE REDUCTASE DOMAIN-CONTAINING PROTEIN"/>
    <property type="match status" value="1"/>
</dbReference>
<evidence type="ECO:0000256" key="8">
    <source>
        <dbReference type="ARBA" id="ARBA00023157"/>
    </source>
</evidence>
<dbReference type="PANTHER" id="PTHR34573">
    <property type="entry name" value="VKC DOMAIN-CONTAINING PROTEIN"/>
    <property type="match status" value="1"/>
</dbReference>
<feature type="transmembrane region" description="Helical" evidence="10">
    <location>
        <begin position="110"/>
        <end position="127"/>
    </location>
</feature>
<organism evidence="12 13">
    <name type="scientific">Candidatus Daviesbacteria bacterium GW2011_GWC2_40_12</name>
    <dbReference type="NCBI Taxonomy" id="1618431"/>
    <lineage>
        <taxon>Bacteria</taxon>
        <taxon>Candidatus Daviesiibacteriota</taxon>
    </lineage>
</organism>
<keyword evidence="9" id="KW-0676">Redox-active center</keyword>
<evidence type="ECO:0000256" key="1">
    <source>
        <dbReference type="ARBA" id="ARBA00004141"/>
    </source>
</evidence>
<dbReference type="Gene3D" id="1.20.1440.130">
    <property type="entry name" value="VKOR domain"/>
    <property type="match status" value="1"/>
</dbReference>
<evidence type="ECO:0000256" key="3">
    <source>
        <dbReference type="ARBA" id="ARBA00022692"/>
    </source>
</evidence>
<dbReference type="CDD" id="cd12916">
    <property type="entry name" value="VKOR_1"/>
    <property type="match status" value="1"/>
</dbReference>
<feature type="transmembrane region" description="Helical" evidence="10">
    <location>
        <begin position="133"/>
        <end position="156"/>
    </location>
</feature>
<dbReference type="InterPro" id="IPR044698">
    <property type="entry name" value="VKOR/LTO1"/>
</dbReference>
<dbReference type="AlphaFoldDB" id="A0A0G0QVW7"/>
<comment type="subcellular location">
    <subcellularLocation>
        <location evidence="1">Membrane</location>
        <topology evidence="1">Multi-pass membrane protein</topology>
    </subcellularLocation>
</comment>
<feature type="transmembrane region" description="Helical" evidence="10">
    <location>
        <begin position="75"/>
        <end position="98"/>
    </location>
</feature>
<evidence type="ECO:0000256" key="10">
    <source>
        <dbReference type="SAM" id="Phobius"/>
    </source>
</evidence>
<keyword evidence="5 10" id="KW-1133">Transmembrane helix</keyword>
<reference evidence="12 13" key="1">
    <citation type="journal article" date="2015" name="Nature">
        <title>rRNA introns, odd ribosomes, and small enigmatic genomes across a large radiation of phyla.</title>
        <authorList>
            <person name="Brown C.T."/>
            <person name="Hug L.A."/>
            <person name="Thomas B.C."/>
            <person name="Sharon I."/>
            <person name="Castelle C.J."/>
            <person name="Singh A."/>
            <person name="Wilkins M.J."/>
            <person name="Williams K.H."/>
            <person name="Banfield J.F."/>
        </authorList>
    </citation>
    <scope>NUCLEOTIDE SEQUENCE [LARGE SCALE GENOMIC DNA]</scope>
</reference>
<dbReference type="EMBL" id="LBYB01000010">
    <property type="protein sequence ID" value="KKR41496.1"/>
    <property type="molecule type" value="Genomic_DNA"/>
</dbReference>
<evidence type="ECO:0000256" key="4">
    <source>
        <dbReference type="ARBA" id="ARBA00022719"/>
    </source>
</evidence>
<keyword evidence="8" id="KW-1015">Disulfide bond</keyword>
<protein>
    <recommendedName>
        <fullName evidence="11">Vitamin K epoxide reductase domain-containing protein</fullName>
    </recommendedName>
</protein>
<comment type="caution">
    <text evidence="12">The sequence shown here is derived from an EMBL/GenBank/DDBJ whole genome shotgun (WGS) entry which is preliminary data.</text>
</comment>
<keyword evidence="7 10" id="KW-0472">Membrane</keyword>
<dbReference type="InterPro" id="IPR038354">
    <property type="entry name" value="VKOR_sf"/>
</dbReference>
<sequence length="164" mass="18699">MRQNLKREKNRKLRQQQKLCRMISSNLSNRLIFIFSLFGLFVSSFLLYEYNFASSVVCPTGAGCDIVRASPYSSFLGISIPILGVIFYLGMAVLSVLYSQKSFQKIIFKLHLLGSLVGIGFGVYLTYLEIYVIRAICFWCVASFIISMFIALSVIFRRRNENGN</sequence>
<evidence type="ECO:0000256" key="2">
    <source>
        <dbReference type="ARBA" id="ARBA00006214"/>
    </source>
</evidence>